<name>A0ABU0ZC99_9ACTN</name>
<evidence type="ECO:0000256" key="8">
    <source>
        <dbReference type="ARBA" id="ARBA00023326"/>
    </source>
</evidence>
<organism evidence="11 12">
    <name type="scientific">Phytohabitans maris</name>
    <dbReference type="NCBI Taxonomy" id="3071409"/>
    <lineage>
        <taxon>Bacteria</taxon>
        <taxon>Bacillati</taxon>
        <taxon>Actinomycetota</taxon>
        <taxon>Actinomycetes</taxon>
        <taxon>Micromonosporales</taxon>
        <taxon>Micromonosporaceae</taxon>
    </lineage>
</organism>
<gene>
    <name evidence="11" type="ORF">RB614_05365</name>
</gene>
<evidence type="ECO:0000256" key="2">
    <source>
        <dbReference type="ARBA" id="ARBA00010730"/>
    </source>
</evidence>
<dbReference type="InterPro" id="IPR006311">
    <property type="entry name" value="TAT_signal"/>
</dbReference>
<sequence length="984" mass="102058">MRAGPTTTTRRPRRRQRLRLAATGAVVILASGLLAVAAGRAADAAPVGAGSYTETLPPGAALPSGCGSISSDPRQFLTANAPAGAVPTNDWWSSLVFKRTDCAYSEPLHAHPISYDTFGNGLGLSYTTTAAISGTATGVGEYHYPYTQDILVGVAGLNAPVVRVDGWSDWTVSPYWTDGTRTLRATIGHGLPFAYFQATGGNAQITTAGTPTVWLDGGATLGFTAGGSDYVAYAPSGATWTVSGGTIVSTLAGRGYFSVALLPDTGSRVDLANRYGQYAHAHVTGTRVAYSYNPANNGLTTTYAFTTTAREGSATGAVVSLYPHQWRYLSGGSPIPETYTSARGALRTLVGVPSFQTAMTFRGVLPEVPAVADSSGADLNTLNSYLAAVQGSPEGPSGGDTYWAGKGLGRAARIAEIADQVGNTAVRDSALTAIRNRLTNWLTASSGEAGQLFYYNANWGTLIGYPASYGSDQELNDHHFHYGYFIAAAATLAKFDPAWAASGQYGGMVDLLVRDANNYDRGDARFPYLRDFDIYAGHDWASGHGSFGAGNNQESSSEGQNFASALIQWGQATGNAAVRDAGVFLYTTQAAAIQEYWFDSADQNFPAAFGHSTVGMVWGDGAAYATWFSAEPEMIQGINMLPVTGGHLYLGYNPSYVNTNYAELVRNNGGPPTVWQDILWEFQALGDGDAALANFRANSGFTSEEGESKAHTFHWIRNLAALGTVDTSVSANHPLSATFVKNGARTYVASNIGNAPITVTFSTGTTLSVPAGRTVTTGAHTWSGGSAGGGTNPTNPPTTPPTTTPPPTTPPPTTPPPTTAPPTTPPPTGSPTRYLLGGGGLAGASGSAGTVAVPPAGGTNHDGTPANPVTFTATGLTMAYNGGATAFDLFLDAGGSVGNGTQVRVSYDLTGNGGFERVETYRYFATDPVTGYEHYTQAAGLASASGALGNLSGGTVRVEVWSAIGNAPTTLGVGNQSVIRLPYT</sequence>
<dbReference type="EC" id="3.2.1.39" evidence="3"/>
<keyword evidence="12" id="KW-1185">Reference proteome</keyword>
<keyword evidence="4 11" id="KW-0378">Hydrolase</keyword>
<dbReference type="Gene3D" id="2.70.98.30">
    <property type="entry name" value="Golgi alpha-mannosidase II, domain 4"/>
    <property type="match status" value="1"/>
</dbReference>
<feature type="region of interest" description="Disordered" evidence="9">
    <location>
        <begin position="775"/>
        <end position="865"/>
    </location>
</feature>
<keyword evidence="8" id="KW-0624">Polysaccharide degradation</keyword>
<comment type="catalytic activity">
    <reaction evidence="1">
        <text>Hydrolysis of (1-&gt;3)-beta-D-glucosidic linkages in (1-&gt;3)-beta-D-glucans.</text>
        <dbReference type="EC" id="3.2.1.39"/>
    </reaction>
</comment>
<keyword evidence="6" id="KW-0326">Glycosidase</keyword>
<dbReference type="Pfam" id="PF17652">
    <property type="entry name" value="Glyco_hydro81C"/>
    <property type="match status" value="1"/>
</dbReference>
<evidence type="ECO:0000256" key="3">
    <source>
        <dbReference type="ARBA" id="ARBA00012780"/>
    </source>
</evidence>
<dbReference type="PROSITE" id="PS52008">
    <property type="entry name" value="GH81"/>
    <property type="match status" value="1"/>
</dbReference>
<comment type="caution">
    <text evidence="11">The sequence shown here is derived from an EMBL/GenBank/DDBJ whole genome shotgun (WGS) entry which is preliminary data.</text>
</comment>
<comment type="similarity">
    <text evidence="2">Belongs to the glycosyl hydrolase 81 family.</text>
</comment>
<keyword evidence="5" id="KW-0119">Carbohydrate metabolism</keyword>
<protein>
    <recommendedName>
        <fullName evidence="3">glucan endo-1,3-beta-D-glucosidase</fullName>
        <ecNumber evidence="3">3.2.1.39</ecNumber>
    </recommendedName>
</protein>
<evidence type="ECO:0000256" key="7">
    <source>
        <dbReference type="ARBA" id="ARBA00023316"/>
    </source>
</evidence>
<proteinExistence type="inferred from homology"/>
<dbReference type="InterPro" id="IPR040720">
    <property type="entry name" value="GH81_C"/>
</dbReference>
<evidence type="ECO:0000313" key="11">
    <source>
        <dbReference type="EMBL" id="MDQ7903950.1"/>
    </source>
</evidence>
<dbReference type="EMBL" id="JAVHUY010000004">
    <property type="protein sequence ID" value="MDQ7903950.1"/>
    <property type="molecule type" value="Genomic_DNA"/>
</dbReference>
<evidence type="ECO:0000256" key="6">
    <source>
        <dbReference type="ARBA" id="ARBA00023295"/>
    </source>
</evidence>
<dbReference type="PANTHER" id="PTHR31983">
    <property type="entry name" value="ENDO-1,3(4)-BETA-GLUCANASE 1"/>
    <property type="match status" value="1"/>
</dbReference>
<dbReference type="Proteomes" id="UP001230908">
    <property type="component" value="Unassembled WGS sequence"/>
</dbReference>
<keyword evidence="7" id="KW-0961">Cell wall biogenesis/degradation</keyword>
<evidence type="ECO:0000313" key="12">
    <source>
        <dbReference type="Proteomes" id="UP001230908"/>
    </source>
</evidence>
<feature type="compositionally biased region" description="Pro residues" evidence="9">
    <location>
        <begin position="794"/>
        <end position="829"/>
    </location>
</feature>
<dbReference type="PROSITE" id="PS51318">
    <property type="entry name" value="TAT"/>
    <property type="match status" value="1"/>
</dbReference>
<reference evidence="11 12" key="1">
    <citation type="submission" date="2023-08" db="EMBL/GenBank/DDBJ databases">
        <title>Phytohabitans sansha sp. nov., isolated from marine sediment.</title>
        <authorList>
            <person name="Zhao Y."/>
            <person name="Yi K."/>
        </authorList>
    </citation>
    <scope>NUCLEOTIDE SEQUENCE [LARGE SCALE GENOMIC DNA]</scope>
    <source>
        <strain evidence="11 12">ZYX-F-186</strain>
    </source>
</reference>
<evidence type="ECO:0000256" key="1">
    <source>
        <dbReference type="ARBA" id="ARBA00000382"/>
    </source>
</evidence>
<dbReference type="RefSeq" id="WP_308711226.1">
    <property type="nucleotide sequence ID" value="NZ_JAVHUY010000004.1"/>
</dbReference>
<feature type="domain" description="Glycosyl hydrolase family 81 C-terminal" evidence="10">
    <location>
        <begin position="400"/>
        <end position="709"/>
    </location>
</feature>
<accession>A0ABU0ZC99</accession>
<evidence type="ECO:0000259" key="10">
    <source>
        <dbReference type="Pfam" id="PF17652"/>
    </source>
</evidence>
<evidence type="ECO:0000256" key="5">
    <source>
        <dbReference type="ARBA" id="ARBA00023277"/>
    </source>
</evidence>
<evidence type="ECO:0000256" key="4">
    <source>
        <dbReference type="ARBA" id="ARBA00022801"/>
    </source>
</evidence>
<dbReference type="InterPro" id="IPR005200">
    <property type="entry name" value="Endo-beta-glucanase"/>
</dbReference>
<evidence type="ECO:0000256" key="9">
    <source>
        <dbReference type="SAM" id="MobiDB-lite"/>
    </source>
</evidence>
<dbReference type="PANTHER" id="PTHR31983:SF0">
    <property type="entry name" value="GLUCAN ENDO-1,3-BETA-D-GLUCOSIDASE 2"/>
    <property type="match status" value="1"/>
</dbReference>
<dbReference type="GO" id="GO:0016787">
    <property type="term" value="F:hydrolase activity"/>
    <property type="evidence" value="ECO:0007669"/>
    <property type="project" value="UniProtKB-KW"/>
</dbReference>